<protein>
    <submittedName>
        <fullName evidence="1">Squalene/phytoene synthase family protein</fullName>
    </submittedName>
</protein>
<dbReference type="GO" id="GO:0016765">
    <property type="term" value="F:transferase activity, transferring alkyl or aryl (other than methyl) groups"/>
    <property type="evidence" value="ECO:0007669"/>
    <property type="project" value="UniProtKB-ARBA"/>
</dbReference>
<dbReference type="EMBL" id="CP108222">
    <property type="protein sequence ID" value="WTT20397.1"/>
    <property type="molecule type" value="Genomic_DNA"/>
</dbReference>
<sequence>MRSWQRCLDAAGVTSGSDRAAYLKAKQFMLSREPAGHLAVRLLIPDRLQPHILAGYAFASFTDDLCDKGTVPERTRRYAGWAEQVRTALDTGRASHPLLRAFLHTAEKRELPRSWVDSYLVGAQIDLDFAGFTTEDDYRAYIETLTWPFLMITSGLSMPGGGSQAYADSCRLLADACQRTDFLTDLAEDLRDGRLYLPTDDLEKHGVEREDLEQGRDLPGVRSLLSATASTAHATLREATRIIAELPEEQRPLTRFVILLHDHRLRRAKAMGAAVTRGPVRDNPIECARILARSHRRALNLPALLSRGAEGL</sequence>
<dbReference type="Gene3D" id="1.10.600.10">
    <property type="entry name" value="Farnesyl Diphosphate Synthase"/>
    <property type="match status" value="1"/>
</dbReference>
<dbReference type="AlphaFoldDB" id="A0AAU2A6S2"/>
<reference evidence="1" key="1">
    <citation type="submission" date="2022-10" db="EMBL/GenBank/DDBJ databases">
        <title>The complete genomes of actinobacterial strains from the NBC collection.</title>
        <authorList>
            <person name="Joergensen T.S."/>
            <person name="Alvarez Arevalo M."/>
            <person name="Sterndorff E.B."/>
            <person name="Faurdal D."/>
            <person name="Vuksanovic O."/>
            <person name="Mourched A.-S."/>
            <person name="Charusanti P."/>
            <person name="Shaw S."/>
            <person name="Blin K."/>
            <person name="Weber T."/>
        </authorList>
    </citation>
    <scope>NUCLEOTIDE SEQUENCE</scope>
    <source>
        <strain evidence="1">NBC_00093</strain>
    </source>
</reference>
<organism evidence="1">
    <name type="scientific">Streptomyces sp. NBC_00093</name>
    <dbReference type="NCBI Taxonomy" id="2975649"/>
    <lineage>
        <taxon>Bacteria</taxon>
        <taxon>Bacillati</taxon>
        <taxon>Actinomycetota</taxon>
        <taxon>Actinomycetes</taxon>
        <taxon>Kitasatosporales</taxon>
        <taxon>Streptomycetaceae</taxon>
        <taxon>Streptomyces</taxon>
    </lineage>
</organism>
<dbReference type="SUPFAM" id="SSF48576">
    <property type="entry name" value="Terpenoid synthases"/>
    <property type="match status" value="1"/>
</dbReference>
<dbReference type="Pfam" id="PF00494">
    <property type="entry name" value="SQS_PSY"/>
    <property type="match status" value="1"/>
</dbReference>
<dbReference type="PANTHER" id="PTHR31480">
    <property type="entry name" value="BIFUNCTIONAL LYCOPENE CYCLASE/PHYTOENE SYNTHASE"/>
    <property type="match status" value="1"/>
</dbReference>
<evidence type="ECO:0000313" key="1">
    <source>
        <dbReference type="EMBL" id="WTT20397.1"/>
    </source>
</evidence>
<name>A0AAU2A6S2_9ACTN</name>
<gene>
    <name evidence="1" type="ORF">OHA22_35145</name>
</gene>
<dbReference type="InterPro" id="IPR002060">
    <property type="entry name" value="Squ/phyt_synthse"/>
</dbReference>
<accession>A0AAU2A6S2</accession>
<dbReference type="InterPro" id="IPR008949">
    <property type="entry name" value="Isoprenoid_synthase_dom_sf"/>
</dbReference>
<proteinExistence type="predicted"/>